<feature type="region of interest" description="Disordered" evidence="2">
    <location>
        <begin position="646"/>
        <end position="728"/>
    </location>
</feature>
<evidence type="ECO:0000256" key="1">
    <source>
        <dbReference type="SAM" id="Coils"/>
    </source>
</evidence>
<feature type="compositionally biased region" description="Acidic residues" evidence="2">
    <location>
        <begin position="270"/>
        <end position="282"/>
    </location>
</feature>
<feature type="compositionally biased region" description="Low complexity" evidence="2">
    <location>
        <begin position="471"/>
        <end position="486"/>
    </location>
</feature>
<feature type="coiled-coil region" evidence="1">
    <location>
        <begin position="105"/>
        <end position="163"/>
    </location>
</feature>
<sequence length="728" mass="82586">MKAGCPPELKAMNVAELDDLSLIEVSKLFVRESVTDATCDCKSYCATQRFPCKTANIKCKCSYTEHYHGKKTVQVTTKTVKEILHDIKAQFDSSTQNKNSVQTKLKSTADAKKMLENALKNKTKEIIQACNQLKDICTNFNLVDELYAMIHQLELEAKMLKSLESRQQAEEFIRTLRDFCNTLEKEGQTPKNVPPPMILIDTYEPIPVQQTSQLSINASMPKQNPISSSNMNTNNDNKSGTISVLAFLNASRHKPKKSTKQPSSSNDSQATDDDDDDADDDNGDNRKHPGFKTTGVNSKKVKKTKPKKKTKKQPQSSNESEASNDNDTDDDDDDNVDVKEKRIGTSSKIKEEKQKIKINQKMDVTKFSTSDLVQKYHESSTDHDKKSLIIKELHKRAQGISSGPLTEQDDLSGYTRYIKIYTDLDHHRLNSTLMETRAKISKITDPDILQIVRVPQNLLVEVAALYNVQQNPSMNGGDSNSNNSRGYWPRAGEIPYPQPVNNPSFNERPGPDNSYDINRYRAPSPSSYLDQSNYHENMQQHLQRFPPPSPFQQINLNYPYEMQHLRYTPEQQSAHRLSPSDQQRSPNNLNQRQSPNNFNQQQFYEQYIPERQSAFQPPPVLSHGQQKLINDLDQLYLQRQKSVYHIPNKANDSDSLISSDLNQGRREQKYDNFAPPPLPEKMRPMKCAQSVLENQGESPRRTGRSPAPSIGPDPNKESLYDASGPTDT</sequence>
<dbReference type="EMBL" id="CAJOBA010002483">
    <property type="protein sequence ID" value="CAF3646875.1"/>
    <property type="molecule type" value="Genomic_DNA"/>
</dbReference>
<organism evidence="3 5">
    <name type="scientific">Didymodactylos carnosus</name>
    <dbReference type="NCBI Taxonomy" id="1234261"/>
    <lineage>
        <taxon>Eukaryota</taxon>
        <taxon>Metazoa</taxon>
        <taxon>Spiralia</taxon>
        <taxon>Gnathifera</taxon>
        <taxon>Rotifera</taxon>
        <taxon>Eurotatoria</taxon>
        <taxon>Bdelloidea</taxon>
        <taxon>Philodinida</taxon>
        <taxon>Philodinidae</taxon>
        <taxon>Didymodactylos</taxon>
    </lineage>
</organism>
<feature type="region of interest" description="Disordered" evidence="2">
    <location>
        <begin position="470"/>
        <end position="531"/>
    </location>
</feature>
<evidence type="ECO:0000313" key="5">
    <source>
        <dbReference type="Proteomes" id="UP000677228"/>
    </source>
</evidence>
<comment type="caution">
    <text evidence="3">The sequence shown here is derived from an EMBL/GenBank/DDBJ whole genome shotgun (WGS) entry which is preliminary data.</text>
</comment>
<accession>A0A8S2DCY1</accession>
<dbReference type="EMBL" id="CAJNOK010002483">
    <property type="protein sequence ID" value="CAF0862061.1"/>
    <property type="molecule type" value="Genomic_DNA"/>
</dbReference>
<feature type="compositionally biased region" description="Low complexity" evidence="2">
    <location>
        <begin position="260"/>
        <end position="269"/>
    </location>
</feature>
<protein>
    <submittedName>
        <fullName evidence="3">Uncharacterized protein</fullName>
    </submittedName>
</protein>
<dbReference type="Proteomes" id="UP000677228">
    <property type="component" value="Unassembled WGS sequence"/>
</dbReference>
<feature type="compositionally biased region" description="Basic residues" evidence="2">
    <location>
        <begin position="299"/>
        <end position="312"/>
    </location>
</feature>
<feature type="compositionally biased region" description="Acidic residues" evidence="2">
    <location>
        <begin position="322"/>
        <end position="335"/>
    </location>
</feature>
<feature type="region of interest" description="Disordered" evidence="2">
    <location>
        <begin position="219"/>
        <end position="239"/>
    </location>
</feature>
<dbReference type="AlphaFoldDB" id="A0A8S2DCY1"/>
<dbReference type="Proteomes" id="UP000682733">
    <property type="component" value="Unassembled WGS sequence"/>
</dbReference>
<feature type="compositionally biased region" description="Basic and acidic residues" evidence="2">
    <location>
        <begin position="336"/>
        <end position="346"/>
    </location>
</feature>
<reference evidence="3" key="1">
    <citation type="submission" date="2021-02" db="EMBL/GenBank/DDBJ databases">
        <authorList>
            <person name="Nowell W R."/>
        </authorList>
    </citation>
    <scope>NUCLEOTIDE SEQUENCE</scope>
</reference>
<feature type="region of interest" description="Disordered" evidence="2">
    <location>
        <begin position="570"/>
        <end position="595"/>
    </location>
</feature>
<proteinExistence type="predicted"/>
<gene>
    <name evidence="3" type="ORF">OVA965_LOCUS7687</name>
    <name evidence="4" type="ORF">TMI583_LOCUS7682</name>
</gene>
<keyword evidence="1" id="KW-0175">Coiled coil</keyword>
<evidence type="ECO:0000256" key="2">
    <source>
        <dbReference type="SAM" id="MobiDB-lite"/>
    </source>
</evidence>
<name>A0A8S2DCY1_9BILA</name>
<feature type="region of interest" description="Disordered" evidence="2">
    <location>
        <begin position="252"/>
        <end position="346"/>
    </location>
</feature>
<evidence type="ECO:0000313" key="4">
    <source>
        <dbReference type="EMBL" id="CAF3646875.1"/>
    </source>
</evidence>
<evidence type="ECO:0000313" key="3">
    <source>
        <dbReference type="EMBL" id="CAF0862061.1"/>
    </source>
</evidence>